<dbReference type="GO" id="GO:0008270">
    <property type="term" value="F:zinc ion binding"/>
    <property type="evidence" value="ECO:0007669"/>
    <property type="project" value="UniProtKB-KW"/>
</dbReference>
<proteinExistence type="predicted"/>
<dbReference type="EMBL" id="JACGCI010000015">
    <property type="protein sequence ID" value="KAF6759343.1"/>
    <property type="molecule type" value="Genomic_DNA"/>
</dbReference>
<evidence type="ECO:0000313" key="8">
    <source>
        <dbReference type="Proteomes" id="UP000521943"/>
    </source>
</evidence>
<dbReference type="GO" id="GO:0051087">
    <property type="term" value="F:protein-folding chaperone binding"/>
    <property type="evidence" value="ECO:0007669"/>
    <property type="project" value="TreeGrafter"/>
</dbReference>
<dbReference type="PANTHER" id="PTHR20922:SF13">
    <property type="entry name" value="DNL-TYPE ZINC FINGER PROTEIN"/>
    <property type="match status" value="1"/>
</dbReference>
<evidence type="ECO:0000313" key="7">
    <source>
        <dbReference type="EMBL" id="KAF6759343.1"/>
    </source>
</evidence>
<evidence type="ECO:0000259" key="5">
    <source>
        <dbReference type="PROSITE" id="PS51501"/>
    </source>
</evidence>
<dbReference type="GO" id="GO:0030150">
    <property type="term" value="P:protein import into mitochondrial matrix"/>
    <property type="evidence" value="ECO:0007669"/>
    <property type="project" value="TreeGrafter"/>
</dbReference>
<keyword evidence="3" id="KW-0862">Zinc</keyword>
<dbReference type="PROSITE" id="PS51501">
    <property type="entry name" value="ZF_DNL"/>
    <property type="match status" value="1"/>
</dbReference>
<dbReference type="Pfam" id="PF05180">
    <property type="entry name" value="zf-DNL"/>
    <property type="match status" value="1"/>
</dbReference>
<comment type="caution">
    <text evidence="7">The sequence shown here is derived from an EMBL/GenBank/DDBJ whole genome shotgun (WGS) entry which is preliminary data.</text>
</comment>
<protein>
    <submittedName>
        <fullName evidence="7">DNL zinc finger-domain-containing protein</fullName>
    </submittedName>
</protein>
<dbReference type="InterPro" id="IPR007853">
    <property type="entry name" value="Znf_DNL-typ"/>
</dbReference>
<reference evidence="7 8" key="1">
    <citation type="submission" date="2020-07" db="EMBL/GenBank/DDBJ databases">
        <title>Comparative genomics of pyrophilous fungi reveals a link between fire events and developmental genes.</title>
        <authorList>
            <consortium name="DOE Joint Genome Institute"/>
            <person name="Steindorff A.S."/>
            <person name="Carver A."/>
            <person name="Calhoun S."/>
            <person name="Stillman K."/>
            <person name="Liu H."/>
            <person name="Lipzen A."/>
            <person name="Pangilinan J."/>
            <person name="Labutti K."/>
            <person name="Bruns T.D."/>
            <person name="Grigoriev I.V."/>
        </authorList>
    </citation>
    <scope>NUCLEOTIDE SEQUENCE [LARGE SCALE GENOMIC DNA]</scope>
    <source>
        <strain evidence="7 8">CBS 144469</strain>
    </source>
</reference>
<dbReference type="InterPro" id="IPR024158">
    <property type="entry name" value="Mt_import_TIM15"/>
</dbReference>
<dbReference type="GO" id="GO:0050821">
    <property type="term" value="P:protein stabilization"/>
    <property type="evidence" value="ECO:0007669"/>
    <property type="project" value="TreeGrafter"/>
</dbReference>
<evidence type="ECO:0000256" key="3">
    <source>
        <dbReference type="ARBA" id="ARBA00022833"/>
    </source>
</evidence>
<evidence type="ECO:0000256" key="4">
    <source>
        <dbReference type="PROSITE-ProRule" id="PRU00834"/>
    </source>
</evidence>
<dbReference type="GO" id="GO:0005739">
    <property type="term" value="C:mitochondrion"/>
    <property type="evidence" value="ECO:0007669"/>
    <property type="project" value="TreeGrafter"/>
</dbReference>
<organism evidence="7 8">
    <name type="scientific">Ephemerocybe angulata</name>
    <dbReference type="NCBI Taxonomy" id="980116"/>
    <lineage>
        <taxon>Eukaryota</taxon>
        <taxon>Fungi</taxon>
        <taxon>Dikarya</taxon>
        <taxon>Basidiomycota</taxon>
        <taxon>Agaricomycotina</taxon>
        <taxon>Agaricomycetes</taxon>
        <taxon>Agaricomycetidae</taxon>
        <taxon>Agaricales</taxon>
        <taxon>Agaricineae</taxon>
        <taxon>Psathyrellaceae</taxon>
        <taxon>Ephemerocybe</taxon>
    </lineage>
</organism>
<evidence type="ECO:0000313" key="6">
    <source>
        <dbReference type="EMBL" id="KAF6743004.1"/>
    </source>
</evidence>
<name>A0A8H6I5L0_9AGAR</name>
<keyword evidence="1" id="KW-0479">Metal-binding</keyword>
<dbReference type="OrthoDB" id="512667at2759"/>
<dbReference type="AlphaFoldDB" id="A0A8H6I5L0"/>
<dbReference type="PANTHER" id="PTHR20922">
    <property type="entry name" value="DNL-TYPE ZINC FINGER PROTEIN"/>
    <property type="match status" value="1"/>
</dbReference>
<keyword evidence="8" id="KW-1185">Reference proteome</keyword>
<feature type="domain" description="DNL-type" evidence="5">
    <location>
        <begin position="1"/>
        <end position="102"/>
    </location>
</feature>
<gene>
    <name evidence="6" type="ORF">DFP72DRAFT_829158</name>
    <name evidence="7" type="ORF">DFP72DRAFT_988696</name>
</gene>
<dbReference type="Proteomes" id="UP000521943">
    <property type="component" value="Unassembled WGS sequence"/>
</dbReference>
<keyword evidence="2 4" id="KW-0863">Zinc-finger</keyword>
<dbReference type="GO" id="GO:0006457">
    <property type="term" value="P:protein folding"/>
    <property type="evidence" value="ECO:0007669"/>
    <property type="project" value="TreeGrafter"/>
</dbReference>
<sequence>MAIAFTCTVTDCGHRQGHIFSKRSYEKGIVIVTCSSCKNRHLIADHLGWFQNLTGDGANVTIEQLAKAHGVPLTKGRVGESEVLEVAGQDSVESTTNFASAS</sequence>
<accession>A0A8H6I5L0</accession>
<evidence type="ECO:0000256" key="2">
    <source>
        <dbReference type="ARBA" id="ARBA00022771"/>
    </source>
</evidence>
<dbReference type="EMBL" id="JACGCI010000161">
    <property type="protein sequence ID" value="KAF6743004.1"/>
    <property type="molecule type" value="Genomic_DNA"/>
</dbReference>
<evidence type="ECO:0000256" key="1">
    <source>
        <dbReference type="ARBA" id="ARBA00022723"/>
    </source>
</evidence>